<dbReference type="Proteomes" id="UP001139264">
    <property type="component" value="Unassembled WGS sequence"/>
</dbReference>
<gene>
    <name evidence="3" type="ORF">LJ751_11705</name>
    <name evidence="2" type="ORF">LJ752_04800</name>
</gene>
<organism evidence="3 5">
    <name type="scientific">Arthrobacter gengyunqii</name>
    <dbReference type="NCBI Taxonomy" id="2886940"/>
    <lineage>
        <taxon>Bacteria</taxon>
        <taxon>Bacillati</taxon>
        <taxon>Actinomycetota</taxon>
        <taxon>Actinomycetes</taxon>
        <taxon>Micrococcales</taxon>
        <taxon>Micrococcaceae</taxon>
        <taxon>Arthrobacter</taxon>
    </lineage>
</organism>
<dbReference type="EMBL" id="JAJFZP010000009">
    <property type="protein sequence ID" value="MCC3270013.1"/>
    <property type="molecule type" value="Genomic_DNA"/>
</dbReference>
<evidence type="ECO:0000313" key="5">
    <source>
        <dbReference type="Proteomes" id="UP001139264"/>
    </source>
</evidence>
<proteinExistence type="predicted"/>
<reference evidence="3" key="1">
    <citation type="submission" date="2021-10" db="EMBL/GenBank/DDBJ databases">
        <title>Novel species in genus Arthrobacter.</title>
        <authorList>
            <person name="Liu Y."/>
        </authorList>
    </citation>
    <scope>NUCLEOTIDE SEQUENCE</scope>
    <source>
        <strain evidence="2">Zg-Y786</strain>
        <strain evidence="3">Zg-Y809</strain>
    </source>
</reference>
<evidence type="ECO:0000313" key="4">
    <source>
        <dbReference type="Proteomes" id="UP001139168"/>
    </source>
</evidence>
<keyword evidence="4" id="KW-1185">Reference proteome</keyword>
<dbReference type="InterPro" id="IPR054262">
    <property type="entry name" value="DUF6993"/>
</dbReference>
<evidence type="ECO:0000259" key="1">
    <source>
        <dbReference type="Pfam" id="PF22504"/>
    </source>
</evidence>
<evidence type="ECO:0000313" key="3">
    <source>
        <dbReference type="EMBL" id="MCC3270013.1"/>
    </source>
</evidence>
<sequence length="152" mass="15326">MIRVRRNSRLSGVTVSVLVIGSLGLLAPAAVPASPLPGARQAASVLQGAGTMVPAAAERTPESLSTALEALAATSPSPDRAMILQAFSEAGFSGDSVEVSLDITPTGLAVDSIRGAAIEDGSCLFGEVRDGAVSVTTLPVLDSGYCFVGDQR</sequence>
<feature type="domain" description="DUF6993" evidence="1">
    <location>
        <begin position="68"/>
        <end position="150"/>
    </location>
</feature>
<dbReference type="Pfam" id="PF22504">
    <property type="entry name" value="DUF6993"/>
    <property type="match status" value="1"/>
</dbReference>
<name>A0A9X1S6P1_9MICC</name>
<accession>A0A9X1S6P1</accession>
<dbReference type="Proteomes" id="UP001139168">
    <property type="component" value="Unassembled WGS sequence"/>
</dbReference>
<dbReference type="EMBL" id="JAJFZQ010000003">
    <property type="protein sequence ID" value="MCC3265364.1"/>
    <property type="molecule type" value="Genomic_DNA"/>
</dbReference>
<comment type="caution">
    <text evidence="3">The sequence shown here is derived from an EMBL/GenBank/DDBJ whole genome shotgun (WGS) entry which is preliminary data.</text>
</comment>
<evidence type="ECO:0000313" key="2">
    <source>
        <dbReference type="EMBL" id="MCC3265364.1"/>
    </source>
</evidence>
<dbReference type="RefSeq" id="WP_227890181.1">
    <property type="nucleotide sequence ID" value="NZ_CP095461.1"/>
</dbReference>
<protein>
    <recommendedName>
        <fullName evidence="1">DUF6993 domain-containing protein</fullName>
    </recommendedName>
</protein>
<dbReference type="AlphaFoldDB" id="A0A9X1S6P1"/>